<keyword evidence="18" id="KW-1185">Reference proteome</keyword>
<dbReference type="GO" id="GO:0005634">
    <property type="term" value="C:nucleus"/>
    <property type="evidence" value="ECO:0007669"/>
    <property type="project" value="UniProtKB-ARBA"/>
</dbReference>
<evidence type="ECO:0000256" key="14">
    <source>
        <dbReference type="ARBA" id="ARBA00049244"/>
    </source>
</evidence>
<reference evidence="17" key="1">
    <citation type="submission" date="2021-03" db="EMBL/GenBank/DDBJ databases">
        <title>Draft genome sequence of rust myrtle Austropuccinia psidii MF-1, a brazilian biotype.</title>
        <authorList>
            <person name="Quecine M.C."/>
            <person name="Pachon D.M.R."/>
            <person name="Bonatelli M.L."/>
            <person name="Correr F.H."/>
            <person name="Franceschini L.M."/>
            <person name="Leite T.F."/>
            <person name="Margarido G.R.A."/>
            <person name="Almeida C.A."/>
            <person name="Ferrarezi J.A."/>
            <person name="Labate C.A."/>
        </authorList>
    </citation>
    <scope>NUCLEOTIDE SEQUENCE</scope>
    <source>
        <strain evidence="17">MF-1</strain>
    </source>
</reference>
<keyword evidence="12" id="KW-0233">DNA recombination</keyword>
<keyword evidence="3" id="KW-0540">Nuclease</keyword>
<dbReference type="GO" id="GO:0003723">
    <property type="term" value="F:RNA binding"/>
    <property type="evidence" value="ECO:0007669"/>
    <property type="project" value="UniProtKB-KW"/>
</dbReference>
<accession>A0A9Q3FEV9</accession>
<evidence type="ECO:0000256" key="7">
    <source>
        <dbReference type="ARBA" id="ARBA00022842"/>
    </source>
</evidence>
<feature type="domain" description="Integrase catalytic" evidence="16">
    <location>
        <begin position="1"/>
        <end position="137"/>
    </location>
</feature>
<keyword evidence="1" id="KW-0815">Transposition</keyword>
<dbReference type="GO" id="GO:0046872">
    <property type="term" value="F:metal ion binding"/>
    <property type="evidence" value="ECO:0007669"/>
    <property type="project" value="UniProtKB-KW"/>
</dbReference>
<name>A0A9Q3FEV9_9BASI</name>
<dbReference type="AlphaFoldDB" id="A0A9Q3FEV9"/>
<dbReference type="InterPro" id="IPR057670">
    <property type="entry name" value="SH3_retrovirus"/>
</dbReference>
<evidence type="ECO:0000256" key="2">
    <source>
        <dbReference type="ARBA" id="ARBA00022695"/>
    </source>
</evidence>
<keyword evidence="2" id="KW-0548">Nucleotidyltransferase</keyword>
<evidence type="ECO:0000313" key="18">
    <source>
        <dbReference type="Proteomes" id="UP000765509"/>
    </source>
</evidence>
<comment type="catalytic activity">
    <reaction evidence="14">
        <text>DNA(n) + a 2'-deoxyribonucleoside 5'-triphosphate = DNA(n+1) + diphosphate</text>
        <dbReference type="Rhea" id="RHEA:22508"/>
        <dbReference type="Rhea" id="RHEA-COMP:17339"/>
        <dbReference type="Rhea" id="RHEA-COMP:17340"/>
        <dbReference type="ChEBI" id="CHEBI:33019"/>
        <dbReference type="ChEBI" id="CHEBI:61560"/>
        <dbReference type="ChEBI" id="CHEBI:173112"/>
        <dbReference type="EC" id="2.7.7.7"/>
    </reaction>
</comment>
<evidence type="ECO:0000256" key="5">
    <source>
        <dbReference type="ARBA" id="ARBA00022759"/>
    </source>
</evidence>
<organism evidence="17 18">
    <name type="scientific">Austropuccinia psidii MF-1</name>
    <dbReference type="NCBI Taxonomy" id="1389203"/>
    <lineage>
        <taxon>Eukaryota</taxon>
        <taxon>Fungi</taxon>
        <taxon>Dikarya</taxon>
        <taxon>Basidiomycota</taxon>
        <taxon>Pucciniomycotina</taxon>
        <taxon>Pucciniomycetes</taxon>
        <taxon>Pucciniales</taxon>
        <taxon>Sphaerophragmiaceae</taxon>
        <taxon>Austropuccinia</taxon>
    </lineage>
</organism>
<dbReference type="InterPro" id="IPR039537">
    <property type="entry name" value="Retrotran_Ty1/copia-like"/>
</dbReference>
<evidence type="ECO:0000313" key="17">
    <source>
        <dbReference type="EMBL" id="MBW0537694.1"/>
    </source>
</evidence>
<dbReference type="Proteomes" id="UP000765509">
    <property type="component" value="Unassembled WGS sequence"/>
</dbReference>
<dbReference type="GO" id="GO:0003964">
    <property type="term" value="F:RNA-directed DNA polymerase activity"/>
    <property type="evidence" value="ECO:0007669"/>
    <property type="project" value="UniProtKB-KW"/>
</dbReference>
<dbReference type="PANTHER" id="PTHR42648">
    <property type="entry name" value="TRANSPOSASE, PUTATIVE-RELATED"/>
    <property type="match status" value="1"/>
</dbReference>
<protein>
    <recommendedName>
        <fullName evidence="16">Integrase catalytic domain-containing protein</fullName>
    </recommendedName>
</protein>
<dbReference type="GO" id="GO:0003887">
    <property type="term" value="F:DNA-directed DNA polymerase activity"/>
    <property type="evidence" value="ECO:0007669"/>
    <property type="project" value="UniProtKB-KW"/>
</dbReference>
<dbReference type="PANTHER" id="PTHR42648:SF11">
    <property type="entry name" value="TRANSPOSON TY4-P GAG-POL POLYPROTEIN"/>
    <property type="match status" value="1"/>
</dbReference>
<keyword evidence="7" id="KW-0460">Magnesium</keyword>
<evidence type="ECO:0000256" key="12">
    <source>
        <dbReference type="ARBA" id="ARBA00023172"/>
    </source>
</evidence>
<dbReference type="GO" id="GO:0004519">
    <property type="term" value="F:endonuclease activity"/>
    <property type="evidence" value="ECO:0007669"/>
    <property type="project" value="UniProtKB-KW"/>
</dbReference>
<keyword evidence="11" id="KW-0239">DNA-directed DNA polymerase</keyword>
<keyword evidence="10" id="KW-0695">RNA-directed DNA polymerase</keyword>
<evidence type="ECO:0000259" key="16">
    <source>
        <dbReference type="PROSITE" id="PS50994"/>
    </source>
</evidence>
<dbReference type="GO" id="GO:0032196">
    <property type="term" value="P:transposition"/>
    <property type="evidence" value="ECO:0007669"/>
    <property type="project" value="UniProtKB-KW"/>
</dbReference>
<dbReference type="Pfam" id="PF25597">
    <property type="entry name" value="SH3_retrovirus"/>
    <property type="match status" value="1"/>
</dbReference>
<evidence type="ECO:0000256" key="8">
    <source>
        <dbReference type="ARBA" id="ARBA00022884"/>
    </source>
</evidence>
<keyword evidence="11" id="KW-0808">Transferase</keyword>
<evidence type="ECO:0000256" key="4">
    <source>
        <dbReference type="ARBA" id="ARBA00022723"/>
    </source>
</evidence>
<keyword evidence="5" id="KW-0255">Endonuclease</keyword>
<evidence type="ECO:0000256" key="15">
    <source>
        <dbReference type="SAM" id="MobiDB-lite"/>
    </source>
</evidence>
<dbReference type="SUPFAM" id="SSF53098">
    <property type="entry name" value="Ribonuclease H-like"/>
    <property type="match status" value="1"/>
</dbReference>
<dbReference type="EMBL" id="AVOT02042292">
    <property type="protein sequence ID" value="MBW0537694.1"/>
    <property type="molecule type" value="Genomic_DNA"/>
</dbReference>
<feature type="region of interest" description="Disordered" evidence="15">
    <location>
        <begin position="255"/>
        <end position="274"/>
    </location>
</feature>
<dbReference type="InterPro" id="IPR012337">
    <property type="entry name" value="RNaseH-like_sf"/>
</dbReference>
<dbReference type="PROSITE" id="PS50994">
    <property type="entry name" value="INTEGRASE"/>
    <property type="match status" value="1"/>
</dbReference>
<evidence type="ECO:0000256" key="1">
    <source>
        <dbReference type="ARBA" id="ARBA00022578"/>
    </source>
</evidence>
<dbReference type="InterPro" id="IPR001584">
    <property type="entry name" value="Integrase_cat-core"/>
</dbReference>
<keyword evidence="6" id="KW-0378">Hydrolase</keyword>
<gene>
    <name evidence="17" type="ORF">O181_077409</name>
</gene>
<comment type="caution">
    <text evidence="17">The sequence shown here is derived from an EMBL/GenBank/DDBJ whole genome shotgun (WGS) entry which is preliminary data.</text>
</comment>
<sequence length="380" mass="44079">MVDQHTSFKITKFLKHKSEVFDEFVMQQKLLENLHDRKIKKIVTDGGGKFVNQKFKDLANTCGFTHVVAPPYTPKNNGFAERANRTILNKARCLLLNSNLPNQYWAEAVNTATFLTNIIPAPSRNNYSPHYLWLKAPPKIRKIRTFGCKVIFATPKQKQTWKLGPVGETGILLGFKNEAYCILKISDKKVYSSRHVIFFEKEFPLLSENKKSNLSFSYPGWDDWDDSHKDQFVDCLESLNEEETQSTHEFIENETEVEENNIENGSNSDEDLPPARKRIKVIGPRHPTLINSEIREENILPYPRRPVALNTQNDPLSYSQVLNSPHRDLWIKAIKKELQSMIDLEMWEEVPIQDNYKLVGTTWVFNIKTDDQHQVLKYKA</sequence>
<evidence type="ECO:0000256" key="13">
    <source>
        <dbReference type="ARBA" id="ARBA00048173"/>
    </source>
</evidence>
<dbReference type="GO" id="GO:0016787">
    <property type="term" value="F:hydrolase activity"/>
    <property type="evidence" value="ECO:0007669"/>
    <property type="project" value="UniProtKB-KW"/>
</dbReference>
<dbReference type="GO" id="GO:0015074">
    <property type="term" value="P:DNA integration"/>
    <property type="evidence" value="ECO:0007669"/>
    <property type="project" value="UniProtKB-KW"/>
</dbReference>
<dbReference type="InterPro" id="IPR036397">
    <property type="entry name" value="RNaseH_sf"/>
</dbReference>
<evidence type="ECO:0000256" key="3">
    <source>
        <dbReference type="ARBA" id="ARBA00022722"/>
    </source>
</evidence>
<keyword evidence="8" id="KW-0694">RNA-binding</keyword>
<proteinExistence type="predicted"/>
<keyword evidence="9" id="KW-0229">DNA integration</keyword>
<evidence type="ECO:0000256" key="9">
    <source>
        <dbReference type="ARBA" id="ARBA00022908"/>
    </source>
</evidence>
<evidence type="ECO:0000256" key="11">
    <source>
        <dbReference type="ARBA" id="ARBA00022932"/>
    </source>
</evidence>
<keyword evidence="4" id="KW-0479">Metal-binding</keyword>
<dbReference type="OrthoDB" id="413361at2759"/>
<dbReference type="Gene3D" id="3.30.420.10">
    <property type="entry name" value="Ribonuclease H-like superfamily/Ribonuclease H"/>
    <property type="match status" value="1"/>
</dbReference>
<comment type="catalytic activity">
    <reaction evidence="13">
        <text>DNA(n) + a 2'-deoxyribonucleoside 5'-triphosphate = DNA(n+1) + diphosphate</text>
        <dbReference type="Rhea" id="RHEA:22508"/>
        <dbReference type="Rhea" id="RHEA-COMP:17339"/>
        <dbReference type="Rhea" id="RHEA-COMP:17340"/>
        <dbReference type="ChEBI" id="CHEBI:33019"/>
        <dbReference type="ChEBI" id="CHEBI:61560"/>
        <dbReference type="ChEBI" id="CHEBI:173112"/>
        <dbReference type="EC" id="2.7.7.49"/>
    </reaction>
</comment>
<evidence type="ECO:0000256" key="6">
    <source>
        <dbReference type="ARBA" id="ARBA00022801"/>
    </source>
</evidence>
<dbReference type="GO" id="GO:0006310">
    <property type="term" value="P:DNA recombination"/>
    <property type="evidence" value="ECO:0007669"/>
    <property type="project" value="UniProtKB-KW"/>
</dbReference>
<evidence type="ECO:0000256" key="10">
    <source>
        <dbReference type="ARBA" id="ARBA00022918"/>
    </source>
</evidence>